<sequence length="126" mass="15262">MHLPRWRSGPDVLKFNGYLYRLQRRHDFVDTASGDWETLNQQRRQEYNDKLDQQFGKDKPSGRPNWVKEPLPNNVDRGRSPQRVPPPTDQYSKLLEEKRREEASRRRYDDPEFQGRLPNSRERYGY</sequence>
<feature type="compositionally biased region" description="Basic and acidic residues" evidence="1">
    <location>
        <begin position="46"/>
        <end position="61"/>
    </location>
</feature>
<keyword evidence="3" id="KW-1185">Reference proteome</keyword>
<feature type="region of interest" description="Disordered" evidence="1">
    <location>
        <begin position="46"/>
        <end position="126"/>
    </location>
</feature>
<feature type="compositionally biased region" description="Basic and acidic residues" evidence="1">
    <location>
        <begin position="94"/>
        <end position="110"/>
    </location>
</feature>
<dbReference type="EMBL" id="JAIWYP010000004">
    <property type="protein sequence ID" value="KAH3831882.1"/>
    <property type="molecule type" value="Genomic_DNA"/>
</dbReference>
<evidence type="ECO:0000313" key="3">
    <source>
        <dbReference type="Proteomes" id="UP000828390"/>
    </source>
</evidence>
<name>A0A9D4HBU0_DREPO</name>
<dbReference type="Proteomes" id="UP000828390">
    <property type="component" value="Unassembled WGS sequence"/>
</dbReference>
<gene>
    <name evidence="2" type="ORF">DPMN_105154</name>
</gene>
<reference evidence="2" key="1">
    <citation type="journal article" date="2019" name="bioRxiv">
        <title>The Genome of the Zebra Mussel, Dreissena polymorpha: A Resource for Invasive Species Research.</title>
        <authorList>
            <person name="McCartney M.A."/>
            <person name="Auch B."/>
            <person name="Kono T."/>
            <person name="Mallez S."/>
            <person name="Zhang Y."/>
            <person name="Obille A."/>
            <person name="Becker A."/>
            <person name="Abrahante J.E."/>
            <person name="Garbe J."/>
            <person name="Badalamenti J.P."/>
            <person name="Herman A."/>
            <person name="Mangelson H."/>
            <person name="Liachko I."/>
            <person name="Sullivan S."/>
            <person name="Sone E.D."/>
            <person name="Koren S."/>
            <person name="Silverstein K.A.T."/>
            <person name="Beckman K.B."/>
            <person name="Gohl D.M."/>
        </authorList>
    </citation>
    <scope>NUCLEOTIDE SEQUENCE</scope>
    <source>
        <strain evidence="2">Duluth1</strain>
        <tissue evidence="2">Whole animal</tissue>
    </source>
</reference>
<organism evidence="2 3">
    <name type="scientific">Dreissena polymorpha</name>
    <name type="common">Zebra mussel</name>
    <name type="synonym">Mytilus polymorpha</name>
    <dbReference type="NCBI Taxonomy" id="45954"/>
    <lineage>
        <taxon>Eukaryota</taxon>
        <taxon>Metazoa</taxon>
        <taxon>Spiralia</taxon>
        <taxon>Lophotrochozoa</taxon>
        <taxon>Mollusca</taxon>
        <taxon>Bivalvia</taxon>
        <taxon>Autobranchia</taxon>
        <taxon>Heteroconchia</taxon>
        <taxon>Euheterodonta</taxon>
        <taxon>Imparidentia</taxon>
        <taxon>Neoheterodontei</taxon>
        <taxon>Myida</taxon>
        <taxon>Dreissenoidea</taxon>
        <taxon>Dreissenidae</taxon>
        <taxon>Dreissena</taxon>
    </lineage>
</organism>
<evidence type="ECO:0000256" key="1">
    <source>
        <dbReference type="SAM" id="MobiDB-lite"/>
    </source>
</evidence>
<comment type="caution">
    <text evidence="2">The sequence shown here is derived from an EMBL/GenBank/DDBJ whole genome shotgun (WGS) entry which is preliminary data.</text>
</comment>
<dbReference type="AlphaFoldDB" id="A0A9D4HBU0"/>
<evidence type="ECO:0000313" key="2">
    <source>
        <dbReference type="EMBL" id="KAH3831882.1"/>
    </source>
</evidence>
<accession>A0A9D4HBU0</accession>
<reference evidence="2" key="2">
    <citation type="submission" date="2020-11" db="EMBL/GenBank/DDBJ databases">
        <authorList>
            <person name="McCartney M.A."/>
            <person name="Auch B."/>
            <person name="Kono T."/>
            <person name="Mallez S."/>
            <person name="Becker A."/>
            <person name="Gohl D.M."/>
            <person name="Silverstein K.A.T."/>
            <person name="Koren S."/>
            <person name="Bechman K.B."/>
            <person name="Herman A."/>
            <person name="Abrahante J.E."/>
            <person name="Garbe J."/>
        </authorList>
    </citation>
    <scope>NUCLEOTIDE SEQUENCE</scope>
    <source>
        <strain evidence="2">Duluth1</strain>
        <tissue evidence="2">Whole animal</tissue>
    </source>
</reference>
<protein>
    <submittedName>
        <fullName evidence="2">Uncharacterized protein</fullName>
    </submittedName>
</protein>
<proteinExistence type="predicted"/>